<feature type="region of interest" description="Disordered" evidence="1">
    <location>
        <begin position="398"/>
        <end position="423"/>
    </location>
</feature>
<feature type="region of interest" description="Disordered" evidence="1">
    <location>
        <begin position="138"/>
        <end position="168"/>
    </location>
</feature>
<dbReference type="Proteomes" id="UP001281410">
    <property type="component" value="Unassembled WGS sequence"/>
</dbReference>
<feature type="compositionally biased region" description="Polar residues" evidence="1">
    <location>
        <begin position="324"/>
        <end position="344"/>
    </location>
</feature>
<feature type="region of interest" description="Disordered" evidence="1">
    <location>
        <begin position="324"/>
        <end position="349"/>
    </location>
</feature>
<dbReference type="PANTHER" id="PTHR33318">
    <property type="entry name" value="ASPARTYL/GLUTAMYL-TRNA(ASN/GLN) AMIDOTRANSFERASE SUBUNIT"/>
    <property type="match status" value="1"/>
</dbReference>
<dbReference type="InterPro" id="IPR039300">
    <property type="entry name" value="JASON"/>
</dbReference>
<accession>A0AAE0A510</accession>
<feature type="compositionally biased region" description="Acidic residues" evidence="1">
    <location>
        <begin position="138"/>
        <end position="162"/>
    </location>
</feature>
<sequence length="444" mass="49699">MGCLFACFGACKHRKRRHLVNVTNFEGHRHEDLQVNESTKQVETEQPITVSREKVDEPVIFITEKKVTFDLNVNNTQQESQPIEEVTDNLLKDNDKKEIEKEDERETELKETKLVPNSITPNVVSHVPNNRYQNCVTSEDESEDLGLEESDLDDDDDDDSDGDNLVGSNEKILVQEESSESLFSLSIDSRKHVYEVELGEKEVNSPMPVRSLPIQEVEENEENGLCRNATDRSQYVPSVLNPVENLTQWKVIKARATTPPPSKYQSKENINLMQDLDVPVCPVPTFKLSTHSSVLNSNNKKVLDQEIAVDTSLSSWLVESETTPLSKTSTVSVGNSPSQNASKPRSQEDEPILAALAVKELKQLSASSISPRRSRSQSPDEPIIGTVGSYWSCTGKIMDSDSSSSSQVVQKDRSENKEDERVKWDSIPFEARLEKALKAGIAEV</sequence>
<gene>
    <name evidence="2" type="ORF">Dsin_024178</name>
</gene>
<proteinExistence type="predicted"/>
<dbReference type="AlphaFoldDB" id="A0AAE0A510"/>
<feature type="compositionally biased region" description="Low complexity" evidence="1">
    <location>
        <begin position="400"/>
        <end position="409"/>
    </location>
</feature>
<feature type="compositionally biased region" description="Basic and acidic residues" evidence="1">
    <location>
        <begin position="410"/>
        <end position="423"/>
    </location>
</feature>
<protein>
    <submittedName>
        <fullName evidence="2">Uncharacterized protein</fullName>
    </submittedName>
</protein>
<keyword evidence="3" id="KW-1185">Reference proteome</keyword>
<reference evidence="2" key="1">
    <citation type="journal article" date="2023" name="Plant J.">
        <title>Genome sequences and population genomics provide insights into the demographic history, inbreeding, and mutation load of two 'living fossil' tree species of Dipteronia.</title>
        <authorList>
            <person name="Feng Y."/>
            <person name="Comes H.P."/>
            <person name="Chen J."/>
            <person name="Zhu S."/>
            <person name="Lu R."/>
            <person name="Zhang X."/>
            <person name="Li P."/>
            <person name="Qiu J."/>
            <person name="Olsen K.M."/>
            <person name="Qiu Y."/>
        </authorList>
    </citation>
    <scope>NUCLEOTIDE SEQUENCE</scope>
    <source>
        <strain evidence="2">NBL</strain>
    </source>
</reference>
<name>A0AAE0A510_9ROSI</name>
<evidence type="ECO:0000313" key="2">
    <source>
        <dbReference type="EMBL" id="KAK3200763.1"/>
    </source>
</evidence>
<comment type="caution">
    <text evidence="2">The sequence shown here is derived from an EMBL/GenBank/DDBJ whole genome shotgun (WGS) entry which is preliminary data.</text>
</comment>
<dbReference type="EMBL" id="JANJYJ010000007">
    <property type="protein sequence ID" value="KAK3200763.1"/>
    <property type="molecule type" value="Genomic_DNA"/>
</dbReference>
<dbReference type="GO" id="GO:0007142">
    <property type="term" value="P:male meiosis II"/>
    <property type="evidence" value="ECO:0007669"/>
    <property type="project" value="InterPro"/>
</dbReference>
<dbReference type="PANTHER" id="PTHR33318:SF22">
    <property type="entry name" value="SUPPRESSOR PROTEIN SRP40-LIKE ISOFORM X1"/>
    <property type="match status" value="1"/>
</dbReference>
<evidence type="ECO:0000313" key="3">
    <source>
        <dbReference type="Proteomes" id="UP001281410"/>
    </source>
</evidence>
<organism evidence="2 3">
    <name type="scientific">Dipteronia sinensis</name>
    <dbReference type="NCBI Taxonomy" id="43782"/>
    <lineage>
        <taxon>Eukaryota</taxon>
        <taxon>Viridiplantae</taxon>
        <taxon>Streptophyta</taxon>
        <taxon>Embryophyta</taxon>
        <taxon>Tracheophyta</taxon>
        <taxon>Spermatophyta</taxon>
        <taxon>Magnoliopsida</taxon>
        <taxon>eudicotyledons</taxon>
        <taxon>Gunneridae</taxon>
        <taxon>Pentapetalae</taxon>
        <taxon>rosids</taxon>
        <taxon>malvids</taxon>
        <taxon>Sapindales</taxon>
        <taxon>Sapindaceae</taxon>
        <taxon>Hippocastanoideae</taxon>
        <taxon>Acereae</taxon>
        <taxon>Dipteronia</taxon>
    </lineage>
</organism>
<evidence type="ECO:0000256" key="1">
    <source>
        <dbReference type="SAM" id="MobiDB-lite"/>
    </source>
</evidence>